<feature type="domain" description="UmuC" evidence="19">
    <location>
        <begin position="72"/>
        <end position="309"/>
    </location>
</feature>
<dbReference type="OrthoDB" id="5723at2759"/>
<dbReference type="Proteomes" id="UP000076858">
    <property type="component" value="Unassembled WGS sequence"/>
</dbReference>
<dbReference type="PANTHER" id="PTHR45873:SF1">
    <property type="entry name" value="DNA POLYMERASE ETA"/>
    <property type="match status" value="1"/>
</dbReference>
<comment type="cofactor">
    <cofactor evidence="1">
        <name>Mn(2+)</name>
        <dbReference type="ChEBI" id="CHEBI:29035"/>
    </cofactor>
</comment>
<dbReference type="FunFam" id="1.10.150.20:FF:000014">
    <property type="entry name" value="Polymerase (DNA directed), eta"/>
    <property type="match status" value="1"/>
</dbReference>
<name>A0A164K739_9CRUS</name>
<evidence type="ECO:0000256" key="14">
    <source>
        <dbReference type="ARBA" id="ARBA00023204"/>
    </source>
</evidence>
<comment type="catalytic activity">
    <reaction evidence="17">
        <text>DNA(n) + a 2'-deoxyribonucleoside 5'-triphosphate = DNA(n+1) + diphosphate</text>
        <dbReference type="Rhea" id="RHEA:22508"/>
        <dbReference type="Rhea" id="RHEA-COMP:17339"/>
        <dbReference type="Rhea" id="RHEA-COMP:17340"/>
        <dbReference type="ChEBI" id="CHEBI:33019"/>
        <dbReference type="ChEBI" id="CHEBI:61560"/>
        <dbReference type="ChEBI" id="CHEBI:173112"/>
        <dbReference type="EC" id="2.7.7.7"/>
    </reaction>
</comment>
<evidence type="ECO:0000256" key="18">
    <source>
        <dbReference type="SAM" id="MobiDB-lite"/>
    </source>
</evidence>
<dbReference type="FunFam" id="3.30.1490.100:FF:000007">
    <property type="entry name" value="DNA polymerase eta"/>
    <property type="match status" value="1"/>
</dbReference>
<dbReference type="GO" id="GO:0003887">
    <property type="term" value="F:DNA-directed DNA polymerase activity"/>
    <property type="evidence" value="ECO:0007669"/>
    <property type="project" value="UniProtKB-EC"/>
</dbReference>
<dbReference type="AlphaFoldDB" id="A0A164K739"/>
<keyword evidence="9" id="KW-0227">DNA damage</keyword>
<evidence type="ECO:0000256" key="16">
    <source>
        <dbReference type="ARBA" id="ARBA00044975"/>
    </source>
</evidence>
<dbReference type="GO" id="GO:0006281">
    <property type="term" value="P:DNA repair"/>
    <property type="evidence" value="ECO:0007669"/>
    <property type="project" value="UniProtKB-KW"/>
</dbReference>
<dbReference type="GO" id="GO:0008270">
    <property type="term" value="F:zinc ion binding"/>
    <property type="evidence" value="ECO:0007669"/>
    <property type="project" value="UniProtKB-KW"/>
</dbReference>
<dbReference type="GO" id="GO:0042276">
    <property type="term" value="P:error-prone translesion synthesis"/>
    <property type="evidence" value="ECO:0007669"/>
    <property type="project" value="TreeGrafter"/>
</dbReference>
<dbReference type="InterPro" id="IPR036775">
    <property type="entry name" value="DNA_pol_Y-fam_lit_finger_sf"/>
</dbReference>
<dbReference type="GO" id="GO:0005634">
    <property type="term" value="C:nucleus"/>
    <property type="evidence" value="ECO:0007669"/>
    <property type="project" value="UniProtKB-SubCell"/>
</dbReference>
<dbReference type="InterPro" id="IPR017961">
    <property type="entry name" value="DNA_pol_Y-fam_little_finger"/>
</dbReference>
<comment type="similarity">
    <text evidence="4">Belongs to the DNA polymerase type-Y family.</text>
</comment>
<feature type="region of interest" description="Disordered" evidence="18">
    <location>
        <begin position="710"/>
        <end position="757"/>
    </location>
</feature>
<evidence type="ECO:0000256" key="17">
    <source>
        <dbReference type="ARBA" id="ARBA00049244"/>
    </source>
</evidence>
<dbReference type="EC" id="2.7.7.7" evidence="5"/>
<evidence type="ECO:0000256" key="7">
    <source>
        <dbReference type="ARBA" id="ARBA00022695"/>
    </source>
</evidence>
<reference evidence="21 22" key="1">
    <citation type="submission" date="2016-03" db="EMBL/GenBank/DDBJ databases">
        <title>EvidentialGene: Evidence-directed Construction of Genes on Genomes.</title>
        <authorList>
            <person name="Gilbert D.G."/>
            <person name="Choi J.-H."/>
            <person name="Mockaitis K."/>
            <person name="Colbourne J."/>
            <person name="Pfrender M."/>
        </authorList>
    </citation>
    <scope>NUCLEOTIDE SEQUENCE [LARGE SCALE GENOMIC DNA]</scope>
    <source>
        <strain evidence="21 22">Xinb3</strain>
        <tissue evidence="21">Complete organism</tissue>
    </source>
</reference>
<evidence type="ECO:0000259" key="20">
    <source>
        <dbReference type="PROSITE" id="PS51907"/>
    </source>
</evidence>
<evidence type="ECO:0000256" key="4">
    <source>
        <dbReference type="ARBA" id="ARBA00010945"/>
    </source>
</evidence>
<feature type="compositionally biased region" description="Basic residues" evidence="18">
    <location>
        <begin position="725"/>
        <end position="735"/>
    </location>
</feature>
<proteinExistence type="inferred from homology"/>
<dbReference type="InterPro" id="IPR043502">
    <property type="entry name" value="DNA/RNA_pol_sf"/>
</dbReference>
<dbReference type="STRING" id="35525.A0A164K739"/>
<dbReference type="PIRSF" id="PIRSF036603">
    <property type="entry name" value="DPol_eta"/>
    <property type="match status" value="1"/>
</dbReference>
<keyword evidence="15" id="KW-0539">Nucleus</keyword>
<dbReference type="Pfam" id="PF18439">
    <property type="entry name" value="zf_UBZ"/>
    <property type="match status" value="1"/>
</dbReference>
<evidence type="ECO:0000259" key="19">
    <source>
        <dbReference type="PROSITE" id="PS50173"/>
    </source>
</evidence>
<evidence type="ECO:0000313" key="22">
    <source>
        <dbReference type="Proteomes" id="UP000076858"/>
    </source>
</evidence>
<keyword evidence="7" id="KW-0548">Nucleotidyltransferase</keyword>
<keyword evidence="12" id="KW-0460">Magnesium</keyword>
<comment type="cofactor">
    <cofactor evidence="2">
        <name>Mg(2+)</name>
        <dbReference type="ChEBI" id="CHEBI:18420"/>
    </cofactor>
</comment>
<evidence type="ECO:0000256" key="11">
    <source>
        <dbReference type="ARBA" id="ARBA00022833"/>
    </source>
</evidence>
<comment type="caution">
    <text evidence="21">The sequence shown here is derived from an EMBL/GenBank/DDBJ whole genome shotgun (WGS) entry which is preliminary data.</text>
</comment>
<protein>
    <recommendedName>
        <fullName evidence="16">DNA polymerase eta</fullName>
        <ecNumber evidence="5">2.7.7.7</ecNumber>
    </recommendedName>
</protein>
<evidence type="ECO:0000256" key="12">
    <source>
        <dbReference type="ARBA" id="ARBA00022842"/>
    </source>
</evidence>
<dbReference type="Gene3D" id="3.40.1170.60">
    <property type="match status" value="1"/>
</dbReference>
<dbReference type="PROSITE" id="PS50173">
    <property type="entry name" value="UMUC"/>
    <property type="match status" value="1"/>
</dbReference>
<dbReference type="Gene3D" id="1.10.150.20">
    <property type="entry name" value="5' to 3' exonuclease, C-terminal subdomain"/>
    <property type="match status" value="1"/>
</dbReference>
<dbReference type="SUPFAM" id="SSF56672">
    <property type="entry name" value="DNA/RNA polymerases"/>
    <property type="match status" value="1"/>
</dbReference>
<keyword evidence="22" id="KW-1185">Reference proteome</keyword>
<dbReference type="FunFam" id="3.40.1170.60:FF:000003">
    <property type="entry name" value="DNA polymerase eta"/>
    <property type="match status" value="1"/>
</dbReference>
<keyword evidence="8" id="KW-0479">Metal-binding</keyword>
<dbReference type="InterPro" id="IPR043128">
    <property type="entry name" value="Rev_trsase/Diguanyl_cyclase"/>
</dbReference>
<dbReference type="PANTHER" id="PTHR45873">
    <property type="entry name" value="DNA POLYMERASE ETA"/>
    <property type="match status" value="1"/>
</dbReference>
<dbReference type="GO" id="GO:0035861">
    <property type="term" value="C:site of double-strand break"/>
    <property type="evidence" value="ECO:0007669"/>
    <property type="project" value="TreeGrafter"/>
</dbReference>
<evidence type="ECO:0000256" key="6">
    <source>
        <dbReference type="ARBA" id="ARBA00022679"/>
    </source>
</evidence>
<keyword evidence="11" id="KW-0862">Zinc</keyword>
<evidence type="ECO:0000256" key="5">
    <source>
        <dbReference type="ARBA" id="ARBA00012417"/>
    </source>
</evidence>
<dbReference type="Gene3D" id="3.30.70.270">
    <property type="match status" value="1"/>
</dbReference>
<gene>
    <name evidence="21" type="ORF">APZ42_034451</name>
</gene>
<keyword evidence="13" id="KW-0832">Ubl conjugation</keyword>
<dbReference type="Pfam" id="PF00817">
    <property type="entry name" value="IMS"/>
    <property type="match status" value="1"/>
</dbReference>
<dbReference type="Pfam" id="PF21704">
    <property type="entry name" value="POLH-Rev1_HhH"/>
    <property type="match status" value="1"/>
</dbReference>
<evidence type="ECO:0000313" key="21">
    <source>
        <dbReference type="EMBL" id="KZS03004.1"/>
    </source>
</evidence>
<accession>A0A164K739</accession>
<keyword evidence="14" id="KW-0234">DNA repair</keyword>
<feature type="domain" description="UBZ3-type" evidence="20">
    <location>
        <begin position="671"/>
        <end position="705"/>
    </location>
</feature>
<sequence>MSKNSEKTWSQGYHIVPSTSKYLAGDPDLKFVVFDTSPDSNSEEEKTDPDLEEETRNLTWEKMNAEGDRRVIALIDMDCFYVQVEERENPNNKGKPACVVQYRKWKGGGIISVNYEARALGVTRQMRGDEAREKCPDCILYRVPERRGKADLTKYRDGGKEVIDVMCSFGVCVERASIDEAYIDMTMVIEQTLPATAINVEELPNTHFVGWENETDDVKGVHGWLKALSKEDCNDNDWKLTLGAVLVEKIRAAIYEKTGFRCSAGIANNKMLAKLACGINKPNKQTVLPFTSVQDFFTTFPLKKVRNLGGKLGLTLREELLCTTMADITHIPEKILQERFDTKTGTWLYWYARGVDHDPVSSRRLPKSIGCNKNFTGLAALDSEEKISHWLEELCAEVSERLEKDRETNCRLAKLLTVTVRLEGDIRPYSYTRSIPLHSSHDKIRMAKSCLAVVMKENPCKQGNAKIPWVVTCLGVSASKFVDQLESSSRIDHFFAAKQSTILNPEKEKRVEEEPLHRKDGLYDLHADQEDEEFGMEEIDKIPTETNAINIIEPEYHMAQISALSNEIFQENKEKASDASSPCLNRENNDSVKKTGFFASRSLKKCVPIHHSSEESIAQSSQVNPVNQTTFSVEEIFPDLNQVDMETLALLPPHLRRQVLQAIQSKQGNEGTAKFVVCDKCKEEFLKEEIEEHNDFHVAAELQREFSLQPSTSSSSFNNLEGAKVVKKSSKRPLKNQKNATKDTKRSRTIESFFGNS</sequence>
<evidence type="ECO:0000256" key="13">
    <source>
        <dbReference type="ARBA" id="ARBA00022843"/>
    </source>
</evidence>
<comment type="subcellular location">
    <subcellularLocation>
        <location evidence="3">Nucleus</location>
    </subcellularLocation>
</comment>
<dbReference type="InterPro" id="IPR001126">
    <property type="entry name" value="UmuC"/>
</dbReference>
<evidence type="ECO:0000256" key="8">
    <source>
        <dbReference type="ARBA" id="ARBA00022723"/>
    </source>
</evidence>
<feature type="compositionally biased region" description="Basic and acidic residues" evidence="18">
    <location>
        <begin position="740"/>
        <end position="749"/>
    </location>
</feature>
<keyword evidence="6" id="KW-0808">Transferase</keyword>
<evidence type="ECO:0000256" key="9">
    <source>
        <dbReference type="ARBA" id="ARBA00022763"/>
    </source>
</evidence>
<dbReference type="Pfam" id="PF11799">
    <property type="entry name" value="IMS_C"/>
    <property type="match status" value="1"/>
</dbReference>
<dbReference type="GO" id="GO:0005657">
    <property type="term" value="C:replication fork"/>
    <property type="evidence" value="ECO:0007669"/>
    <property type="project" value="TreeGrafter"/>
</dbReference>
<evidence type="ECO:0000256" key="2">
    <source>
        <dbReference type="ARBA" id="ARBA00001946"/>
    </source>
</evidence>
<dbReference type="Gene3D" id="3.30.1490.100">
    <property type="entry name" value="DNA polymerase, Y-family, little finger domain"/>
    <property type="match status" value="1"/>
</dbReference>
<dbReference type="GO" id="GO:0009411">
    <property type="term" value="P:response to UV"/>
    <property type="evidence" value="ECO:0007669"/>
    <property type="project" value="UniProtKB-ARBA"/>
</dbReference>
<evidence type="ECO:0000256" key="3">
    <source>
        <dbReference type="ARBA" id="ARBA00004123"/>
    </source>
</evidence>
<dbReference type="SUPFAM" id="SSF100879">
    <property type="entry name" value="Lesion bypass DNA polymerase (Y-family), little finger domain"/>
    <property type="match status" value="1"/>
</dbReference>
<organism evidence="21 22">
    <name type="scientific">Daphnia magna</name>
    <dbReference type="NCBI Taxonomy" id="35525"/>
    <lineage>
        <taxon>Eukaryota</taxon>
        <taxon>Metazoa</taxon>
        <taxon>Ecdysozoa</taxon>
        <taxon>Arthropoda</taxon>
        <taxon>Crustacea</taxon>
        <taxon>Branchiopoda</taxon>
        <taxon>Diplostraca</taxon>
        <taxon>Cladocera</taxon>
        <taxon>Anomopoda</taxon>
        <taxon>Daphniidae</taxon>
        <taxon>Daphnia</taxon>
    </lineage>
</organism>
<feature type="region of interest" description="Disordered" evidence="18">
    <location>
        <begin position="34"/>
        <end position="54"/>
    </location>
</feature>
<feature type="compositionally biased region" description="Acidic residues" evidence="18">
    <location>
        <begin position="41"/>
        <end position="53"/>
    </location>
</feature>
<dbReference type="InterPro" id="IPR041298">
    <property type="entry name" value="UBZ3"/>
</dbReference>
<dbReference type="EMBL" id="LRGB01003375">
    <property type="protein sequence ID" value="KZS03004.1"/>
    <property type="molecule type" value="Genomic_DNA"/>
</dbReference>
<evidence type="ECO:0000256" key="15">
    <source>
        <dbReference type="ARBA" id="ARBA00023242"/>
    </source>
</evidence>
<dbReference type="GO" id="GO:0003684">
    <property type="term" value="F:damaged DNA binding"/>
    <property type="evidence" value="ECO:0007669"/>
    <property type="project" value="InterPro"/>
</dbReference>
<dbReference type="InterPro" id="IPR052230">
    <property type="entry name" value="DNA_polymerase_eta"/>
</dbReference>
<dbReference type="PROSITE" id="PS51907">
    <property type="entry name" value="ZF_UBZ3"/>
    <property type="match status" value="1"/>
</dbReference>
<keyword evidence="10" id="KW-0863">Zinc-finger</keyword>
<evidence type="ECO:0000256" key="10">
    <source>
        <dbReference type="ARBA" id="ARBA00022771"/>
    </source>
</evidence>
<evidence type="ECO:0000256" key="1">
    <source>
        <dbReference type="ARBA" id="ARBA00001936"/>
    </source>
</evidence>